<reference evidence="7 8" key="2">
    <citation type="journal article" date="2016" name="Appl. Microbiol. Biotechnol.">
        <title>Mutations improving production and secretion of extracellular lipase by Burkholderia glumae PG1.</title>
        <authorList>
            <person name="Knapp A."/>
            <person name="Voget S."/>
            <person name="Gao R."/>
            <person name="Zaburannyi N."/>
            <person name="Krysciak D."/>
            <person name="Breuer M."/>
            <person name="Hauer B."/>
            <person name="Streit W.R."/>
            <person name="Muller R."/>
            <person name="Daniel R."/>
            <person name="Jaeger K.E."/>
        </authorList>
    </citation>
    <scope>NUCLEOTIDE SEQUENCE [LARGE SCALE GENOMIC DNA]</scope>
    <source>
        <strain evidence="7 8">PG1</strain>
    </source>
</reference>
<dbReference type="EMBL" id="CP002581">
    <property type="protein sequence ID" value="AJK49583.1"/>
    <property type="molecule type" value="Genomic_DNA"/>
</dbReference>
<dbReference type="SUPFAM" id="SSF50129">
    <property type="entry name" value="GroES-like"/>
    <property type="match status" value="1"/>
</dbReference>
<evidence type="ECO:0000313" key="8">
    <source>
        <dbReference type="Proteomes" id="UP000031838"/>
    </source>
</evidence>
<keyword evidence="3" id="KW-0479">Metal-binding</keyword>
<dbReference type="InterPro" id="IPR011032">
    <property type="entry name" value="GroES-like_sf"/>
</dbReference>
<comment type="similarity">
    <text evidence="2">Belongs to the zinc-containing alcohol dehydrogenase family.</text>
</comment>
<dbReference type="SMART" id="SM00829">
    <property type="entry name" value="PKS_ER"/>
    <property type="match status" value="1"/>
</dbReference>
<organism evidence="7 8">
    <name type="scientific">Burkholderia plantarii</name>
    <dbReference type="NCBI Taxonomy" id="41899"/>
    <lineage>
        <taxon>Bacteria</taxon>
        <taxon>Pseudomonadati</taxon>
        <taxon>Pseudomonadota</taxon>
        <taxon>Betaproteobacteria</taxon>
        <taxon>Burkholderiales</taxon>
        <taxon>Burkholderiaceae</taxon>
        <taxon>Burkholderia</taxon>
    </lineage>
</organism>
<dbReference type="InterPro" id="IPR013154">
    <property type="entry name" value="ADH-like_N"/>
</dbReference>
<dbReference type="AlphaFoldDB" id="A0A0B6S1P1"/>
<dbReference type="InterPro" id="IPR020843">
    <property type="entry name" value="ER"/>
</dbReference>
<dbReference type="KEGG" id="bgp:BGL_2c15160"/>
<name>A0A0B6S1P1_BURPL</name>
<dbReference type="PANTHER" id="PTHR43350:SF17">
    <property type="entry name" value="NAD-DEPENDENT ALCOHOL DEHYDROGENASE"/>
    <property type="match status" value="1"/>
</dbReference>
<keyword evidence="8" id="KW-1185">Reference proteome</keyword>
<protein>
    <submittedName>
        <fullName evidence="7">Putative alcohol dehydrogenase, zinc-binding protein</fullName>
    </submittedName>
</protein>
<dbReference type="PANTHER" id="PTHR43350">
    <property type="entry name" value="NAD-DEPENDENT ALCOHOL DEHYDROGENASE"/>
    <property type="match status" value="1"/>
</dbReference>
<dbReference type="Pfam" id="PF00107">
    <property type="entry name" value="ADH_zinc_N"/>
    <property type="match status" value="1"/>
</dbReference>
<gene>
    <name evidence="7" type="ORF">BGL_2c15160</name>
</gene>
<dbReference type="GO" id="GO:0016491">
    <property type="term" value="F:oxidoreductase activity"/>
    <property type="evidence" value="ECO:0007669"/>
    <property type="project" value="UniProtKB-KW"/>
</dbReference>
<evidence type="ECO:0000259" key="6">
    <source>
        <dbReference type="SMART" id="SM00829"/>
    </source>
</evidence>
<dbReference type="InterPro" id="IPR013149">
    <property type="entry name" value="ADH-like_C"/>
</dbReference>
<evidence type="ECO:0000256" key="4">
    <source>
        <dbReference type="ARBA" id="ARBA00022833"/>
    </source>
</evidence>
<accession>A0A0B6S1P1</accession>
<dbReference type="HOGENOM" id="CLU_026673_0_0_4"/>
<dbReference type="Pfam" id="PF08240">
    <property type="entry name" value="ADH_N"/>
    <property type="match status" value="1"/>
</dbReference>
<dbReference type="InterPro" id="IPR036291">
    <property type="entry name" value="NAD(P)-bd_dom_sf"/>
</dbReference>
<dbReference type="Proteomes" id="UP000031838">
    <property type="component" value="Chromosome 2"/>
</dbReference>
<sequence>MQPTLMRAWQLERPGGALTLVDRPVPRARPGAVVVRMQSSVLMSYLRDYVDGRLPGYQVPSRPFVPGGNGVGIVHEVGRDVWHLRVGQRVMISPYSVARENVAEPARMLIGVTAGGEAGRRMQDDWPDGTLADYALLPAAALTPADALPDLDARRLATAMRYVVPYGGLLKGRLAAGETVVVSAATGAYGSAAVPLALALGAARVIAFGRNAAALGRVVAQAGARAVAVAASGEVAADAAALRAAAGGAGVSLAFDMVGNAADPNLTLAALHSLNTGGRLVLMGSMAVPLPLPYTEVMRHGWEILGQFMHARDAGRGVLALIAAGLLRPDACDAATFALPRLPEAIDAAARAAGTECVVVDHEV</sequence>
<dbReference type="SUPFAM" id="SSF51735">
    <property type="entry name" value="NAD(P)-binding Rossmann-fold domains"/>
    <property type="match status" value="1"/>
</dbReference>
<evidence type="ECO:0000256" key="1">
    <source>
        <dbReference type="ARBA" id="ARBA00001947"/>
    </source>
</evidence>
<evidence type="ECO:0000256" key="2">
    <source>
        <dbReference type="ARBA" id="ARBA00008072"/>
    </source>
</evidence>
<keyword evidence="5" id="KW-0560">Oxidoreductase</keyword>
<dbReference type="Gene3D" id="3.40.50.720">
    <property type="entry name" value="NAD(P)-binding Rossmann-like Domain"/>
    <property type="match status" value="1"/>
</dbReference>
<comment type="cofactor">
    <cofactor evidence="1">
        <name>Zn(2+)</name>
        <dbReference type="ChEBI" id="CHEBI:29105"/>
    </cofactor>
</comment>
<evidence type="ECO:0000256" key="3">
    <source>
        <dbReference type="ARBA" id="ARBA00022723"/>
    </source>
</evidence>
<keyword evidence="4" id="KW-0862">Zinc</keyword>
<evidence type="ECO:0000256" key="5">
    <source>
        <dbReference type="ARBA" id="ARBA00023002"/>
    </source>
</evidence>
<proteinExistence type="inferred from homology"/>
<dbReference type="GO" id="GO:0046872">
    <property type="term" value="F:metal ion binding"/>
    <property type="evidence" value="ECO:0007669"/>
    <property type="project" value="UniProtKB-KW"/>
</dbReference>
<dbReference type="RefSeq" id="WP_226993651.1">
    <property type="nucleotide sequence ID" value="NZ_CP002581.1"/>
</dbReference>
<evidence type="ECO:0000313" key="7">
    <source>
        <dbReference type="EMBL" id="AJK49583.1"/>
    </source>
</evidence>
<dbReference type="Gene3D" id="3.90.180.10">
    <property type="entry name" value="Medium-chain alcohol dehydrogenases, catalytic domain"/>
    <property type="match status" value="1"/>
</dbReference>
<feature type="domain" description="Enoyl reductase (ER)" evidence="6">
    <location>
        <begin position="15"/>
        <end position="360"/>
    </location>
</feature>
<reference evidence="8" key="1">
    <citation type="submission" date="2011-03" db="EMBL/GenBank/DDBJ databases">
        <authorList>
            <person name="Voget S."/>
            <person name="Streit W.R."/>
            <person name="Jaeger K.E."/>
            <person name="Daniel R."/>
        </authorList>
    </citation>
    <scope>NUCLEOTIDE SEQUENCE [LARGE SCALE GENOMIC DNA]</scope>
    <source>
        <strain evidence="8">PG1</strain>
    </source>
</reference>